<keyword evidence="2" id="KW-1185">Reference proteome</keyword>
<sequence length="105" mass="11878">MRKLVTILQVMCFGLLLTINLYRLVSAIKVDCTDMETVVGFADTEEVKNTADTKAFMVEQEFHTNIVGLLMPEESAAWYIHHTTELPWQHGDALLLPPECPSRLS</sequence>
<protein>
    <submittedName>
        <fullName evidence="1">Uncharacterized protein</fullName>
    </submittedName>
</protein>
<accession>A0A3B7MM82</accession>
<organism evidence="1 2">
    <name type="scientific">Paraflavitalea soli</name>
    <dbReference type="NCBI Taxonomy" id="2315862"/>
    <lineage>
        <taxon>Bacteria</taxon>
        <taxon>Pseudomonadati</taxon>
        <taxon>Bacteroidota</taxon>
        <taxon>Chitinophagia</taxon>
        <taxon>Chitinophagales</taxon>
        <taxon>Chitinophagaceae</taxon>
        <taxon>Paraflavitalea</taxon>
    </lineage>
</organism>
<evidence type="ECO:0000313" key="1">
    <source>
        <dbReference type="EMBL" id="AXY74837.1"/>
    </source>
</evidence>
<gene>
    <name evidence="1" type="ORF">D3H65_12960</name>
</gene>
<dbReference type="KEGG" id="pseg:D3H65_12960"/>
<dbReference type="RefSeq" id="WP_119050720.1">
    <property type="nucleotide sequence ID" value="NZ_CP032157.1"/>
</dbReference>
<proteinExistence type="predicted"/>
<dbReference type="EMBL" id="CP032157">
    <property type="protein sequence ID" value="AXY74837.1"/>
    <property type="molecule type" value="Genomic_DNA"/>
</dbReference>
<dbReference type="Proteomes" id="UP000263900">
    <property type="component" value="Chromosome"/>
</dbReference>
<reference evidence="1 2" key="1">
    <citation type="submission" date="2018-09" db="EMBL/GenBank/DDBJ databases">
        <title>Genome sequencing of strain 6GH32-13.</title>
        <authorList>
            <person name="Weon H.-Y."/>
            <person name="Heo J."/>
            <person name="Kwon S.-W."/>
        </authorList>
    </citation>
    <scope>NUCLEOTIDE SEQUENCE [LARGE SCALE GENOMIC DNA]</scope>
    <source>
        <strain evidence="1 2">5GH32-13</strain>
    </source>
</reference>
<name>A0A3B7MM82_9BACT</name>
<dbReference type="AlphaFoldDB" id="A0A3B7MM82"/>
<evidence type="ECO:0000313" key="2">
    <source>
        <dbReference type="Proteomes" id="UP000263900"/>
    </source>
</evidence>